<dbReference type="InterPro" id="IPR009040">
    <property type="entry name" value="Ferritin-like_diiron"/>
</dbReference>
<evidence type="ECO:0000256" key="7">
    <source>
        <dbReference type="ARBA" id="ARBA00048035"/>
    </source>
</evidence>
<evidence type="ECO:0000256" key="3">
    <source>
        <dbReference type="ARBA" id="ARBA00022434"/>
    </source>
</evidence>
<dbReference type="AlphaFoldDB" id="A0A833MDQ2"/>
<dbReference type="EC" id="1.16.3.2" evidence="9"/>
<evidence type="ECO:0000313" key="11">
    <source>
        <dbReference type="EMBL" id="KAB3529259.1"/>
    </source>
</evidence>
<comment type="similarity">
    <text evidence="2 9">Belongs to the ferritin family. Prokaryotic subfamily.</text>
</comment>
<dbReference type="EMBL" id="WBZB01000034">
    <property type="protein sequence ID" value="KAB3529259.1"/>
    <property type="molecule type" value="Genomic_DNA"/>
</dbReference>
<comment type="function">
    <text evidence="1 9">Iron-storage protein.</text>
</comment>
<dbReference type="SUPFAM" id="SSF47240">
    <property type="entry name" value="Ferritin-like"/>
    <property type="match status" value="1"/>
</dbReference>
<dbReference type="InterPro" id="IPR009078">
    <property type="entry name" value="Ferritin-like_SF"/>
</dbReference>
<evidence type="ECO:0000256" key="2">
    <source>
        <dbReference type="ARBA" id="ARBA00006950"/>
    </source>
</evidence>
<keyword evidence="3 9" id="KW-0409">Iron storage</keyword>
<evidence type="ECO:0000256" key="6">
    <source>
        <dbReference type="ARBA" id="ARBA00023004"/>
    </source>
</evidence>
<sequence length="169" mass="19679">MISERIVNELNEQIKHEFFSANAYLAMAAYCKEQDLDGFANFFMVQAEEERFHAMKFFNFINELGGRVRISGFEEPKNDFTSLEEVFNEALKHEKLVTDRINLLMDLAINEKNYACKSFLNWFIDEQVEEVSMFTTLLNKLKRIGENSYGIYILDTELASRTFTPPAGE</sequence>
<evidence type="ECO:0000313" key="12">
    <source>
        <dbReference type="Proteomes" id="UP000465601"/>
    </source>
</evidence>
<protein>
    <recommendedName>
        <fullName evidence="9">Ferritin</fullName>
        <ecNumber evidence="9">1.16.3.2</ecNumber>
    </recommendedName>
</protein>
<dbReference type="RefSeq" id="WP_151866148.1">
    <property type="nucleotide sequence ID" value="NZ_WBZB01000034.1"/>
</dbReference>
<dbReference type="OrthoDB" id="9801481at2"/>
<organism evidence="11 12">
    <name type="scientific">Alkaliphilus serpentinus</name>
    <dbReference type="NCBI Taxonomy" id="1482731"/>
    <lineage>
        <taxon>Bacteria</taxon>
        <taxon>Bacillati</taxon>
        <taxon>Bacillota</taxon>
        <taxon>Clostridia</taxon>
        <taxon>Peptostreptococcales</taxon>
        <taxon>Natronincolaceae</taxon>
        <taxon>Alkaliphilus</taxon>
    </lineage>
</organism>
<gene>
    <name evidence="11" type="ORF">F8153_09635</name>
</gene>
<keyword evidence="9" id="KW-0963">Cytoplasm</keyword>
<dbReference type="PANTHER" id="PTHR11431:SF127">
    <property type="entry name" value="BACTERIAL NON-HEME FERRITIN"/>
    <property type="match status" value="1"/>
</dbReference>
<dbReference type="CDD" id="cd01055">
    <property type="entry name" value="Nonheme_Ferritin"/>
    <property type="match status" value="1"/>
</dbReference>
<dbReference type="Pfam" id="PF00210">
    <property type="entry name" value="Ferritin"/>
    <property type="match status" value="1"/>
</dbReference>
<evidence type="ECO:0000256" key="9">
    <source>
        <dbReference type="RuleBase" id="RU361145"/>
    </source>
</evidence>
<dbReference type="GO" id="GO:0008199">
    <property type="term" value="F:ferric iron binding"/>
    <property type="evidence" value="ECO:0007669"/>
    <property type="project" value="InterPro"/>
</dbReference>
<evidence type="ECO:0000256" key="5">
    <source>
        <dbReference type="ARBA" id="ARBA00023002"/>
    </source>
</evidence>
<reference evidence="11 12" key="1">
    <citation type="submission" date="2019-10" db="EMBL/GenBank/DDBJ databases">
        <title>Alkaliphilus serpentinus sp. nov. and Alkaliphilus pronyensis sp. nov., two novel anaerobic alkaliphilic species isolated from the serpentinized-hosted hydrothermal field of the Prony Bay (New Caledonia).</title>
        <authorList>
            <person name="Postec A."/>
        </authorList>
    </citation>
    <scope>NUCLEOTIDE SEQUENCE [LARGE SCALE GENOMIC DNA]</scope>
    <source>
        <strain evidence="11 12">LacT</strain>
    </source>
</reference>
<keyword evidence="4 8" id="KW-0479">Metal-binding</keyword>
<feature type="binding site" evidence="8">
    <location>
        <position position="17"/>
    </location>
    <ligand>
        <name>Fe cation</name>
        <dbReference type="ChEBI" id="CHEBI:24875"/>
        <label>1</label>
    </ligand>
</feature>
<feature type="binding site" evidence="8">
    <location>
        <position position="53"/>
    </location>
    <ligand>
        <name>Fe cation</name>
        <dbReference type="ChEBI" id="CHEBI:24875"/>
        <label>1</label>
    </ligand>
</feature>
<dbReference type="GO" id="GO:0004322">
    <property type="term" value="F:ferroxidase activity"/>
    <property type="evidence" value="ECO:0007669"/>
    <property type="project" value="TreeGrafter"/>
</dbReference>
<keyword evidence="5" id="KW-0560">Oxidoreductase</keyword>
<dbReference type="GO" id="GO:0008198">
    <property type="term" value="F:ferrous iron binding"/>
    <property type="evidence" value="ECO:0007669"/>
    <property type="project" value="TreeGrafter"/>
</dbReference>
<feature type="domain" description="Ferritin-like diiron" evidence="10">
    <location>
        <begin position="1"/>
        <end position="145"/>
    </location>
</feature>
<dbReference type="InterPro" id="IPR041719">
    <property type="entry name" value="Ferritin_prok"/>
</dbReference>
<evidence type="ECO:0000256" key="8">
    <source>
        <dbReference type="PIRSR" id="PIRSR601519-1"/>
    </source>
</evidence>
<evidence type="ECO:0000259" key="10">
    <source>
        <dbReference type="PROSITE" id="PS50905"/>
    </source>
</evidence>
<dbReference type="FunFam" id="1.20.1260.10:FF:000001">
    <property type="entry name" value="Non-heme ferritin"/>
    <property type="match status" value="1"/>
</dbReference>
<dbReference type="InterPro" id="IPR008331">
    <property type="entry name" value="Ferritin_DPS_dom"/>
</dbReference>
<evidence type="ECO:0000256" key="1">
    <source>
        <dbReference type="ARBA" id="ARBA00002485"/>
    </source>
</evidence>
<name>A0A833MDQ2_9FIRM</name>
<feature type="binding site" evidence="8">
    <location>
        <position position="50"/>
    </location>
    <ligand>
        <name>Fe cation</name>
        <dbReference type="ChEBI" id="CHEBI:24875"/>
        <label>1</label>
    </ligand>
</feature>
<evidence type="ECO:0000256" key="4">
    <source>
        <dbReference type="ARBA" id="ARBA00022723"/>
    </source>
</evidence>
<comment type="subcellular location">
    <subcellularLocation>
        <location evidence="9">Cytoplasm</location>
    </subcellularLocation>
</comment>
<proteinExistence type="inferred from homology"/>
<feature type="binding site" evidence="8">
    <location>
        <position position="127"/>
    </location>
    <ligand>
        <name>Fe cation</name>
        <dbReference type="ChEBI" id="CHEBI:24875"/>
        <label>1</label>
    </ligand>
</feature>
<dbReference type="Proteomes" id="UP000465601">
    <property type="component" value="Unassembled WGS sequence"/>
</dbReference>
<feature type="binding site" evidence="8">
    <location>
        <position position="94"/>
    </location>
    <ligand>
        <name>Fe cation</name>
        <dbReference type="ChEBI" id="CHEBI:24875"/>
        <label>1</label>
    </ligand>
</feature>
<dbReference type="Gene3D" id="1.20.1260.10">
    <property type="match status" value="1"/>
</dbReference>
<keyword evidence="6 8" id="KW-0408">Iron</keyword>
<dbReference type="GO" id="GO:0042802">
    <property type="term" value="F:identical protein binding"/>
    <property type="evidence" value="ECO:0007669"/>
    <property type="project" value="UniProtKB-ARBA"/>
</dbReference>
<comment type="caution">
    <text evidence="11">The sequence shown here is derived from an EMBL/GenBank/DDBJ whole genome shotgun (WGS) entry which is preliminary data.</text>
</comment>
<dbReference type="GO" id="GO:0005829">
    <property type="term" value="C:cytosol"/>
    <property type="evidence" value="ECO:0007669"/>
    <property type="project" value="TreeGrafter"/>
</dbReference>
<keyword evidence="12" id="KW-1185">Reference proteome</keyword>
<dbReference type="GO" id="GO:0006826">
    <property type="term" value="P:iron ion transport"/>
    <property type="evidence" value="ECO:0007669"/>
    <property type="project" value="InterPro"/>
</dbReference>
<accession>A0A833MDQ2</accession>
<dbReference type="InterPro" id="IPR001519">
    <property type="entry name" value="Ferritin"/>
</dbReference>
<dbReference type="PANTHER" id="PTHR11431">
    <property type="entry name" value="FERRITIN"/>
    <property type="match status" value="1"/>
</dbReference>
<dbReference type="GO" id="GO:0006879">
    <property type="term" value="P:intracellular iron ion homeostasis"/>
    <property type="evidence" value="ECO:0007669"/>
    <property type="project" value="UniProtKB-KW"/>
</dbReference>
<dbReference type="InterPro" id="IPR012347">
    <property type="entry name" value="Ferritin-like"/>
</dbReference>
<dbReference type="PROSITE" id="PS50905">
    <property type="entry name" value="FERRITIN_LIKE"/>
    <property type="match status" value="1"/>
</dbReference>
<comment type="catalytic activity">
    <reaction evidence="7 9">
        <text>4 Fe(2+) + O2 + 6 H2O = 4 iron(III) oxide-hydroxide + 12 H(+)</text>
        <dbReference type="Rhea" id="RHEA:11972"/>
        <dbReference type="ChEBI" id="CHEBI:15377"/>
        <dbReference type="ChEBI" id="CHEBI:15378"/>
        <dbReference type="ChEBI" id="CHEBI:15379"/>
        <dbReference type="ChEBI" id="CHEBI:29033"/>
        <dbReference type="ChEBI" id="CHEBI:78619"/>
        <dbReference type="EC" id="1.16.3.2"/>
    </reaction>
</comment>